<evidence type="ECO:0000313" key="4">
    <source>
        <dbReference type="Proteomes" id="UP001218188"/>
    </source>
</evidence>
<sequence>MDAPSDTPDASDPSQSAAPRRYNKQKQKQLALTVPVLPPPPPNADQYRVAGFLPTVSLLSVPPPDPVEPRIRAPKRTSEERVTADVAAKFDMMERILANLDPFSSLGEFLSFLFHHHPHGESDPRGLSHAKVVSRFLSGRSLIRMADILPLIYQHKNSFPSVNSTRSHERNTMFCTSGRPEDLQHARPYLSTWAVRLTAEEAGRQVEAGTHNDPDNPNSRVQLRAKIITPQDLGHFSIRHIEQQYLKTLPLPMMLTEFMAAPRVEGVFVVRERRPHPMIQVSAIASFIVSRNRYANGDLAMILGIWHFACKSHVDLKRVYCRLASTVSDTTSRDALVSVTAANFTALQSKTKAATARGERITATIFDNVQEYCPVYEQGIGRQSEMKVGCAATCVGLEDCTPVIQLHWLSALAQFAPELEHLLPLILNLFRTKLAKHRMREGRKTPVQPLSTNSEHELTAQGLERAIYDFDGQIGIETEIDDGLLELLRGDGASYVMLLRLSKFCAPLGKFKNKIPLLEIWHNGSTTQNSIATNHYGPATSSDPSSLSKCSSTAGFKRPANVKCCDYYPTVRNCTAIWKAHVLDCWRLFFGAEDLEAHVFTLAKTNQLPTLDTLLAHAATPVDRYASLAAPQHALDAAESMAPDHVNPVPVGSMWVPPRTPATHSPPGQMGAADTMPDLVDIQEPSDVPRTAAPETEEAPKCHEELPGFTGDRVLRNSELVMMFGWFLELITAVPEGDIGRVWEIMKIWIFTYAGSSHQQYMAYLLELYCFLKYDASVDLRDAVLNNWLVNITGELGKWIPGDLLQEHYNRWLEDMVQKHGAEFDNEFYRKIISPNVHYFLRIKEEITEGFNLKSRGKTHTSRDVRDEVKLLMTLFKEEEVHLFCEGRSMGHAAVNQFARGWRRLDEGKLNDFLEKSTAFGDFLAEIHRVDHSVQPPSTLTANTNEDEPMRPLSSPSPPCSPSPAPSASSSREDEPTQTGSVSPRSPSPASSTLTSACGSERIASTVDPNEPEDDGDDRTHCKLSSRSFGSFYINARTGLMEYSQNGEGEVEEEGEDNGCNDDEQEDDKSEVESFYSQSDGEASGSESN</sequence>
<feature type="compositionally biased region" description="Polar residues" evidence="1">
    <location>
        <begin position="935"/>
        <end position="944"/>
    </location>
</feature>
<feature type="region of interest" description="Disordered" evidence="1">
    <location>
        <begin position="1"/>
        <end position="45"/>
    </location>
</feature>
<keyword evidence="4" id="KW-1185">Reference proteome</keyword>
<feature type="domain" description="DUF6589" evidence="2">
    <location>
        <begin position="402"/>
        <end position="860"/>
    </location>
</feature>
<dbReference type="EMBL" id="JARJCM010000126">
    <property type="protein sequence ID" value="KAJ7027286.1"/>
    <property type="molecule type" value="Genomic_DNA"/>
</dbReference>
<evidence type="ECO:0000313" key="3">
    <source>
        <dbReference type="EMBL" id="KAJ7027286.1"/>
    </source>
</evidence>
<evidence type="ECO:0000256" key="1">
    <source>
        <dbReference type="SAM" id="MobiDB-lite"/>
    </source>
</evidence>
<dbReference type="Pfam" id="PF20231">
    <property type="entry name" value="DUF6589"/>
    <property type="match status" value="1"/>
</dbReference>
<dbReference type="Proteomes" id="UP001218188">
    <property type="component" value="Unassembled WGS sequence"/>
</dbReference>
<gene>
    <name evidence="3" type="ORF">C8F04DRAFT_1212422</name>
</gene>
<feature type="compositionally biased region" description="Polar residues" evidence="1">
    <location>
        <begin position="1075"/>
        <end position="1089"/>
    </location>
</feature>
<protein>
    <recommendedName>
        <fullName evidence="2">DUF6589 domain-containing protein</fullName>
    </recommendedName>
</protein>
<name>A0AAD6SG16_9AGAR</name>
<dbReference type="AlphaFoldDB" id="A0AAD6SG16"/>
<feature type="compositionally biased region" description="Acidic residues" evidence="1">
    <location>
        <begin position="1049"/>
        <end position="1070"/>
    </location>
</feature>
<feature type="region of interest" description="Disordered" evidence="1">
    <location>
        <begin position="934"/>
        <end position="1024"/>
    </location>
</feature>
<organism evidence="3 4">
    <name type="scientific">Mycena alexandri</name>
    <dbReference type="NCBI Taxonomy" id="1745969"/>
    <lineage>
        <taxon>Eukaryota</taxon>
        <taxon>Fungi</taxon>
        <taxon>Dikarya</taxon>
        <taxon>Basidiomycota</taxon>
        <taxon>Agaricomycotina</taxon>
        <taxon>Agaricomycetes</taxon>
        <taxon>Agaricomycetidae</taxon>
        <taxon>Agaricales</taxon>
        <taxon>Marasmiineae</taxon>
        <taxon>Mycenaceae</taxon>
        <taxon>Mycena</taxon>
    </lineage>
</organism>
<feature type="compositionally biased region" description="Pro residues" evidence="1">
    <location>
        <begin position="955"/>
        <end position="965"/>
    </location>
</feature>
<evidence type="ECO:0000259" key="2">
    <source>
        <dbReference type="Pfam" id="PF20231"/>
    </source>
</evidence>
<feature type="compositionally biased region" description="Low complexity" evidence="1">
    <location>
        <begin position="981"/>
        <end position="997"/>
    </location>
</feature>
<feature type="compositionally biased region" description="Low complexity" evidence="1">
    <location>
        <begin position="1"/>
        <end position="19"/>
    </location>
</feature>
<reference evidence="3" key="1">
    <citation type="submission" date="2023-03" db="EMBL/GenBank/DDBJ databases">
        <title>Massive genome expansion in bonnet fungi (Mycena s.s.) driven by repeated elements and novel gene families across ecological guilds.</title>
        <authorList>
            <consortium name="Lawrence Berkeley National Laboratory"/>
            <person name="Harder C.B."/>
            <person name="Miyauchi S."/>
            <person name="Viragh M."/>
            <person name="Kuo A."/>
            <person name="Thoen E."/>
            <person name="Andreopoulos B."/>
            <person name="Lu D."/>
            <person name="Skrede I."/>
            <person name="Drula E."/>
            <person name="Henrissat B."/>
            <person name="Morin E."/>
            <person name="Kohler A."/>
            <person name="Barry K."/>
            <person name="LaButti K."/>
            <person name="Morin E."/>
            <person name="Salamov A."/>
            <person name="Lipzen A."/>
            <person name="Mereny Z."/>
            <person name="Hegedus B."/>
            <person name="Baldrian P."/>
            <person name="Stursova M."/>
            <person name="Weitz H."/>
            <person name="Taylor A."/>
            <person name="Grigoriev I.V."/>
            <person name="Nagy L.G."/>
            <person name="Martin F."/>
            <person name="Kauserud H."/>
        </authorList>
    </citation>
    <scope>NUCLEOTIDE SEQUENCE</scope>
    <source>
        <strain evidence="3">CBHHK200</strain>
    </source>
</reference>
<dbReference type="InterPro" id="IPR046496">
    <property type="entry name" value="DUF6589"/>
</dbReference>
<feature type="region of interest" description="Disordered" evidence="1">
    <location>
        <begin position="1041"/>
        <end position="1089"/>
    </location>
</feature>
<accession>A0AAD6SG16</accession>
<proteinExistence type="predicted"/>
<comment type="caution">
    <text evidence="3">The sequence shown here is derived from an EMBL/GenBank/DDBJ whole genome shotgun (WGS) entry which is preliminary data.</text>
</comment>